<protein>
    <recommendedName>
        <fullName evidence="7">Putative 4-hydroxy-4-methyl-2-oxoglutarate aldolase</fullName>
        <ecNumber evidence="6">4.1.1.112</ecNumber>
        <ecNumber evidence="5">4.1.3.17</ecNumber>
    </recommendedName>
    <alternativeName>
        <fullName evidence="11">Oxaloacetate decarboxylase</fullName>
    </alternativeName>
    <alternativeName>
        <fullName evidence="9">Regulator of ribonuclease activity homolog</fullName>
    </alternativeName>
    <alternativeName>
        <fullName evidence="10">RraA-like protein</fullName>
    </alternativeName>
</protein>
<proteinExistence type="inferred from homology"/>
<reference evidence="14" key="2">
    <citation type="submission" date="2020-09" db="EMBL/GenBank/DDBJ databases">
        <authorList>
            <person name="Sun Q."/>
            <person name="Zhou Y."/>
        </authorList>
    </citation>
    <scope>NUCLEOTIDE SEQUENCE</scope>
    <source>
        <strain evidence="14">CGMCC 1.12360</strain>
    </source>
</reference>
<organism evidence="14 15">
    <name type="scientific">Compostibacillus humi</name>
    <dbReference type="NCBI Taxonomy" id="1245525"/>
    <lineage>
        <taxon>Bacteria</taxon>
        <taxon>Bacillati</taxon>
        <taxon>Bacillota</taxon>
        <taxon>Bacilli</taxon>
        <taxon>Bacillales</taxon>
        <taxon>Bacillaceae</taxon>
        <taxon>Compostibacillus</taxon>
    </lineage>
</organism>
<accession>A0A8J2ZQS8</accession>
<dbReference type="EC" id="4.1.1.112" evidence="6"/>
<name>A0A8J2ZQS8_9BACI</name>
<dbReference type="EC" id="4.1.3.17" evidence="5"/>
<dbReference type="SUPFAM" id="SSF89562">
    <property type="entry name" value="RraA-like"/>
    <property type="match status" value="1"/>
</dbReference>
<evidence type="ECO:0000256" key="13">
    <source>
        <dbReference type="PIRSR" id="PIRSR605493-1"/>
    </source>
</evidence>
<sequence>MNRLQDYENRLMGLIPPERIKTADVPRPSQEIIDAFYEMEGLTPTISDILDSLGVKGAIPASSLRPVIPGKKIVGPAITIRYIPERITPDYGFANQEKAKLADRDLYAIGKEGDVPVFDAAGLKDISVMGGLSALVAKKWKMAGNIVDGGVRDIDTIRQLDYPVWSSGQTPITGKYRVEAIEINVPITIQGIRVHPGDLIVADDSGVVVVPFEKIEVVLEKTKEAAEKEKKITELIESGASIEEMKKILPPSKW</sequence>
<reference evidence="14" key="1">
    <citation type="journal article" date="2014" name="Int. J. Syst. Evol. Microbiol.">
        <title>Complete genome sequence of Corynebacterium casei LMG S-19264T (=DSM 44701T), isolated from a smear-ripened cheese.</title>
        <authorList>
            <consortium name="US DOE Joint Genome Institute (JGI-PGF)"/>
            <person name="Walter F."/>
            <person name="Albersmeier A."/>
            <person name="Kalinowski J."/>
            <person name="Ruckert C."/>
        </authorList>
    </citation>
    <scope>NUCLEOTIDE SEQUENCE</scope>
    <source>
        <strain evidence="14">CGMCC 1.12360</strain>
    </source>
</reference>
<dbReference type="GO" id="GO:0046872">
    <property type="term" value="F:metal ion binding"/>
    <property type="evidence" value="ECO:0007669"/>
    <property type="project" value="UniProtKB-KW"/>
</dbReference>
<comment type="catalytic activity">
    <reaction evidence="12">
        <text>oxaloacetate + H(+) = pyruvate + CO2</text>
        <dbReference type="Rhea" id="RHEA:15641"/>
        <dbReference type="ChEBI" id="CHEBI:15361"/>
        <dbReference type="ChEBI" id="CHEBI:15378"/>
        <dbReference type="ChEBI" id="CHEBI:16452"/>
        <dbReference type="ChEBI" id="CHEBI:16526"/>
        <dbReference type="EC" id="4.1.1.112"/>
    </reaction>
</comment>
<evidence type="ECO:0000256" key="12">
    <source>
        <dbReference type="ARBA" id="ARBA00047973"/>
    </source>
</evidence>
<feature type="binding site" evidence="13">
    <location>
        <position position="153"/>
    </location>
    <ligand>
        <name>Mg(2+)</name>
        <dbReference type="ChEBI" id="CHEBI:18420"/>
    </ligand>
</feature>
<dbReference type="Gene3D" id="3.50.30.40">
    <property type="entry name" value="Ribonuclease E inhibitor RraA/RraA-like"/>
    <property type="match status" value="1"/>
</dbReference>
<evidence type="ECO:0000256" key="7">
    <source>
        <dbReference type="ARBA" id="ARBA00016549"/>
    </source>
</evidence>
<dbReference type="InterPro" id="IPR036704">
    <property type="entry name" value="RraA/RraA-like_sf"/>
</dbReference>
<dbReference type="GO" id="GO:0008948">
    <property type="term" value="F:oxaloacetate decarboxylase activity"/>
    <property type="evidence" value="ECO:0007669"/>
    <property type="project" value="UniProtKB-EC"/>
</dbReference>
<evidence type="ECO:0000256" key="6">
    <source>
        <dbReference type="ARBA" id="ARBA00012947"/>
    </source>
</evidence>
<comment type="subunit">
    <text evidence="4">Homotrimer.</text>
</comment>
<evidence type="ECO:0000313" key="14">
    <source>
        <dbReference type="EMBL" id="GGH69816.1"/>
    </source>
</evidence>
<evidence type="ECO:0000256" key="8">
    <source>
        <dbReference type="ARBA" id="ARBA00025046"/>
    </source>
</evidence>
<dbReference type="RefSeq" id="WP_188390716.1">
    <property type="nucleotide sequence ID" value="NZ_BMEV01000005.1"/>
</dbReference>
<dbReference type="PANTHER" id="PTHR33254">
    <property type="entry name" value="4-HYDROXY-4-METHYL-2-OXOGLUTARATE ALDOLASE 3-RELATED"/>
    <property type="match status" value="1"/>
</dbReference>
<comment type="similarity">
    <text evidence="3">Belongs to the class II aldolase/RraA-like family.</text>
</comment>
<feature type="binding site" evidence="13">
    <location>
        <position position="152"/>
    </location>
    <ligand>
        <name>substrate</name>
    </ligand>
</feature>
<keyword evidence="15" id="KW-1185">Reference proteome</keyword>
<comment type="cofactor">
    <cofactor evidence="13">
        <name>Mg(2+)</name>
        <dbReference type="ChEBI" id="CHEBI:18420"/>
    </cofactor>
</comment>
<comment type="caution">
    <text evidence="14">The sequence shown here is derived from an EMBL/GenBank/DDBJ whole genome shotgun (WGS) entry which is preliminary data.</text>
</comment>
<comment type="catalytic activity">
    <reaction evidence="1">
        <text>4-hydroxy-4-methyl-2-oxoglutarate = 2 pyruvate</text>
        <dbReference type="Rhea" id="RHEA:22748"/>
        <dbReference type="ChEBI" id="CHEBI:15361"/>
        <dbReference type="ChEBI" id="CHEBI:58276"/>
        <dbReference type="EC" id="4.1.3.17"/>
    </reaction>
</comment>
<keyword evidence="13" id="KW-0460">Magnesium</keyword>
<evidence type="ECO:0000256" key="3">
    <source>
        <dbReference type="ARBA" id="ARBA00008621"/>
    </source>
</evidence>
<comment type="function">
    <text evidence="8">Catalyzes the aldol cleavage of 4-hydroxy-4-methyl-2-oxoglutarate (HMG) into 2 molecules of pyruvate. Also contains a secondary oxaloacetate (OAA) decarboxylase activity due to the common pyruvate enolate transition state formed following C-C bond cleavage in the retro-aldol and decarboxylation reactions.</text>
</comment>
<comment type="cofactor">
    <cofactor evidence="2">
        <name>a divalent metal cation</name>
        <dbReference type="ChEBI" id="CHEBI:60240"/>
    </cofactor>
</comment>
<dbReference type="GO" id="GO:0047443">
    <property type="term" value="F:4-hydroxy-4-methyl-2-oxoglutarate aldolase activity"/>
    <property type="evidence" value="ECO:0007669"/>
    <property type="project" value="UniProtKB-EC"/>
</dbReference>
<evidence type="ECO:0000256" key="5">
    <source>
        <dbReference type="ARBA" id="ARBA00012213"/>
    </source>
</evidence>
<dbReference type="PANTHER" id="PTHR33254:SF4">
    <property type="entry name" value="4-HYDROXY-4-METHYL-2-OXOGLUTARATE ALDOLASE 3-RELATED"/>
    <property type="match status" value="1"/>
</dbReference>
<evidence type="ECO:0000256" key="10">
    <source>
        <dbReference type="ARBA" id="ARBA00030169"/>
    </source>
</evidence>
<dbReference type="Pfam" id="PF03737">
    <property type="entry name" value="RraA-like"/>
    <property type="match status" value="1"/>
</dbReference>
<dbReference type="EMBL" id="BMEV01000005">
    <property type="protein sequence ID" value="GGH69816.1"/>
    <property type="molecule type" value="Genomic_DNA"/>
</dbReference>
<evidence type="ECO:0000313" key="15">
    <source>
        <dbReference type="Proteomes" id="UP000602050"/>
    </source>
</evidence>
<dbReference type="InterPro" id="IPR005493">
    <property type="entry name" value="RraA/RraA-like"/>
</dbReference>
<evidence type="ECO:0000256" key="9">
    <source>
        <dbReference type="ARBA" id="ARBA00029596"/>
    </source>
</evidence>
<gene>
    <name evidence="14" type="ORF">GCM10010978_04130</name>
</gene>
<evidence type="ECO:0000256" key="1">
    <source>
        <dbReference type="ARBA" id="ARBA00001342"/>
    </source>
</evidence>
<dbReference type="AlphaFoldDB" id="A0A8J2ZQS8"/>
<keyword evidence="13" id="KW-0479">Metal-binding</keyword>
<dbReference type="CDD" id="cd16841">
    <property type="entry name" value="RraA_family"/>
    <property type="match status" value="1"/>
</dbReference>
<evidence type="ECO:0000256" key="4">
    <source>
        <dbReference type="ARBA" id="ARBA00011233"/>
    </source>
</evidence>
<dbReference type="Proteomes" id="UP000602050">
    <property type="component" value="Unassembled WGS sequence"/>
</dbReference>
<evidence type="ECO:0000256" key="11">
    <source>
        <dbReference type="ARBA" id="ARBA00032305"/>
    </source>
</evidence>
<evidence type="ECO:0000256" key="2">
    <source>
        <dbReference type="ARBA" id="ARBA00001968"/>
    </source>
</evidence>